<sequence length="248" mass="26775">MGRIGLAGLFLALCSLAGCAVVQKPIPASAKLFDDRTSTVAVAVQKLPEPNQNMIGAQGILDYAINKANAQAIVERLQRQDFSLVKGLPQELAKGLESRQVKVVLVADPVDTEMLKKFTEGSGDGIAEMDYRPLAKQYGADRLLLVAPRWLGTSRSYYGFMPLGAPQGYVSLVGQLIDLHTNRLQWYEPVQVNTPVIGEWDDAPEYVNLMKSVDASTRAATSKLRAALFMEQMTTATSGGVSSGATVQ</sequence>
<keyword evidence="3" id="KW-1185">Reference proteome</keyword>
<dbReference type="KEGG" id="cbw:RR42_s1340"/>
<feature type="signal peptide" evidence="1">
    <location>
        <begin position="1"/>
        <end position="20"/>
    </location>
</feature>
<keyword evidence="1" id="KW-0732">Signal</keyword>
<dbReference type="RefSeq" id="WP_043354590.1">
    <property type="nucleotide sequence ID" value="NZ_CP010537.1"/>
</dbReference>
<accession>A0A0C4YIR1</accession>
<evidence type="ECO:0000256" key="1">
    <source>
        <dbReference type="SAM" id="SignalP"/>
    </source>
</evidence>
<dbReference type="PROSITE" id="PS51257">
    <property type="entry name" value="PROKAR_LIPOPROTEIN"/>
    <property type="match status" value="1"/>
</dbReference>
<dbReference type="AlphaFoldDB" id="A0A0C4YIR1"/>
<protein>
    <recommendedName>
        <fullName evidence="4">Lipoprotein</fullName>
    </recommendedName>
</protein>
<feature type="chain" id="PRO_5002174213" description="Lipoprotein" evidence="1">
    <location>
        <begin position="21"/>
        <end position="248"/>
    </location>
</feature>
<gene>
    <name evidence="2" type="ORF">RR42_s1340</name>
</gene>
<evidence type="ECO:0000313" key="3">
    <source>
        <dbReference type="Proteomes" id="UP000031843"/>
    </source>
</evidence>
<evidence type="ECO:0000313" key="2">
    <source>
        <dbReference type="EMBL" id="AJG22928.1"/>
    </source>
</evidence>
<dbReference type="Proteomes" id="UP000031843">
    <property type="component" value="Chromosome secondary"/>
</dbReference>
<dbReference type="EMBL" id="CP010537">
    <property type="protein sequence ID" value="AJG22928.1"/>
    <property type="molecule type" value="Genomic_DNA"/>
</dbReference>
<organism evidence="2 3">
    <name type="scientific">Cupriavidus basilensis</name>
    <dbReference type="NCBI Taxonomy" id="68895"/>
    <lineage>
        <taxon>Bacteria</taxon>
        <taxon>Pseudomonadati</taxon>
        <taxon>Pseudomonadota</taxon>
        <taxon>Betaproteobacteria</taxon>
        <taxon>Burkholderiales</taxon>
        <taxon>Burkholderiaceae</taxon>
        <taxon>Cupriavidus</taxon>
    </lineage>
</organism>
<proteinExistence type="predicted"/>
<reference evidence="2 3" key="1">
    <citation type="journal article" date="2015" name="Genome Announc.">
        <title>Complete Genome Sequence of Cupriavidus basilensis 4G11, Isolated from the Oak Ridge Field Research Center Site.</title>
        <authorList>
            <person name="Ray J."/>
            <person name="Waters R.J."/>
            <person name="Skerker J.M."/>
            <person name="Kuehl J.V."/>
            <person name="Price M.N."/>
            <person name="Huang J."/>
            <person name="Chakraborty R."/>
            <person name="Arkin A.P."/>
            <person name="Deutschbauer A."/>
        </authorList>
    </citation>
    <scope>NUCLEOTIDE SEQUENCE [LARGE SCALE GENOMIC DNA]</scope>
    <source>
        <strain evidence="2">4G11</strain>
    </source>
</reference>
<dbReference type="OrthoDB" id="6864769at2"/>
<name>A0A0C4YIR1_9BURK</name>
<evidence type="ECO:0008006" key="4">
    <source>
        <dbReference type="Google" id="ProtNLM"/>
    </source>
</evidence>